<keyword evidence="2 3" id="KW-0040">ANK repeat</keyword>
<feature type="coiled-coil region" evidence="4">
    <location>
        <begin position="554"/>
        <end position="581"/>
    </location>
</feature>
<dbReference type="PROSITE" id="PS50297">
    <property type="entry name" value="ANK_REP_REGION"/>
    <property type="match status" value="5"/>
</dbReference>
<feature type="repeat" description="ANK" evidence="3">
    <location>
        <begin position="341"/>
        <end position="373"/>
    </location>
</feature>
<keyword evidence="1" id="KW-0677">Repeat</keyword>
<evidence type="ECO:0000313" key="6">
    <source>
        <dbReference type="Proteomes" id="UP000238479"/>
    </source>
</evidence>
<evidence type="ECO:0000256" key="2">
    <source>
        <dbReference type="ARBA" id="ARBA00023043"/>
    </source>
</evidence>
<dbReference type="AlphaFoldDB" id="A0A2P6R0J3"/>
<dbReference type="Gramene" id="PRQ39961">
    <property type="protein sequence ID" value="PRQ39961"/>
    <property type="gene ID" value="RchiOBHm_Chr4g0430901"/>
</dbReference>
<keyword evidence="6" id="KW-1185">Reference proteome</keyword>
<feature type="repeat" description="ANK" evidence="3">
    <location>
        <begin position="80"/>
        <end position="112"/>
    </location>
</feature>
<comment type="caution">
    <text evidence="5">The sequence shown here is derived from an EMBL/GenBank/DDBJ whole genome shotgun (WGS) entry which is preliminary data.</text>
</comment>
<dbReference type="OMA" id="LHRAACY"/>
<reference evidence="5 6" key="1">
    <citation type="journal article" date="2018" name="Nat. Genet.">
        <title>The Rosa genome provides new insights in the design of modern roses.</title>
        <authorList>
            <person name="Bendahmane M."/>
        </authorList>
    </citation>
    <scope>NUCLEOTIDE SEQUENCE [LARGE SCALE GENOMIC DNA]</scope>
    <source>
        <strain evidence="6">cv. Old Blush</strain>
    </source>
</reference>
<feature type="repeat" description="ANK" evidence="3">
    <location>
        <begin position="304"/>
        <end position="336"/>
    </location>
</feature>
<protein>
    <submittedName>
        <fullName evidence="5">Putative ankyrin repeat-containing domain-containing protein</fullName>
    </submittedName>
</protein>
<dbReference type="InterPro" id="IPR036770">
    <property type="entry name" value="Ankyrin_rpt-contain_sf"/>
</dbReference>
<dbReference type="Proteomes" id="UP000238479">
    <property type="component" value="Chromosome 4"/>
</dbReference>
<dbReference type="InterPro" id="IPR002110">
    <property type="entry name" value="Ankyrin_rpt"/>
</dbReference>
<accession>A0A2P6R0J3</accession>
<dbReference type="PANTHER" id="PTHR24123">
    <property type="entry name" value="ANKYRIN REPEAT-CONTAINING"/>
    <property type="match status" value="1"/>
</dbReference>
<keyword evidence="4" id="KW-0175">Coiled coil</keyword>
<feature type="repeat" description="ANK" evidence="3">
    <location>
        <begin position="374"/>
        <end position="406"/>
    </location>
</feature>
<dbReference type="Pfam" id="PF00023">
    <property type="entry name" value="Ank"/>
    <property type="match status" value="1"/>
</dbReference>
<sequence length="856" mass="93227">MTVFAGKAHVFPINYEAEVSQRLVDAAHDNDPKSVYECLDDPFVDVNYVGTVCLKSRKTEIVLKGESAHEVGVEYEEFKTQVTAFFLAAHSGNLTLVRKLLSYGANVNLKLFRGYATTAAVREGHAQILEVVINAGASQKACEEALLEASYLGRARLAEMLMASELIRPQAAVHALVSASCRGFVDVIDTLIKCGVNIDAIDRTLLQSSKPSLYTNADCNALVAAIVSRQISVVRLLLQAGARTDIKVSLGGWSWDVSTGEEFRVGAGLAEAYSVTWCAVEYFEASGAILRMLLQHVSPNIAHFGRTLIHHAILCNNERAVDVLLSCGADVEVPIKTTTSETEYPIHMASRFGLSKILQQLIDGGCNVDSRTDSRETPLMICARYKHQECFRILASNGADFGLVNSCGQSSSVIAESAKWSLGFKRVVLDLIRAGKVVQSSNMTIFSPLLYVTQANDVEALKQLINCGCEINSQTESGETALMICARHKHQECFKVLASNGADFGLVNSGGQSASSIAESAKWTPIFKQAILDVIRDGKVVRSSNTSICSPLMLVTQENNVEALKQLIERTDIDVDEQDENGYSAAMIAAADGNLEAFKLLICAGADMNLQNKHGQTPLDLLDTNQNGEEFEKLLLNHAVQKGPNSSSLEFYALHLAAQHGDLDLVHTLISRGYDVNAFDAEGYTPLMLAARGGHGKLCELLISFGARCDTVNARHETALSLARKTGSKNDAEKAILNEFALKLVLGGSHVKKHTKCGKGAPHSKLLRMLGAAGLLRWGKSSKRNVICKKAEVGPSDAFRWNRRRKFDCDEPGMFHVVTTKNKELHFVCEGGKEMAELWVRGIKLVTMKAIFGKNE</sequence>
<dbReference type="Gene3D" id="1.25.40.20">
    <property type="entry name" value="Ankyrin repeat-containing domain"/>
    <property type="match status" value="5"/>
</dbReference>
<dbReference type="InterPro" id="IPR051165">
    <property type="entry name" value="Multifunctional_ANK_Repeat"/>
</dbReference>
<gene>
    <name evidence="5" type="ORF">RchiOBHm_Chr4g0430901</name>
</gene>
<dbReference type="STRING" id="74649.A0A2P6R0J3"/>
<dbReference type="Pfam" id="PF12796">
    <property type="entry name" value="Ank_2"/>
    <property type="match status" value="4"/>
</dbReference>
<dbReference type="PROSITE" id="PS50088">
    <property type="entry name" value="ANK_REPEAT"/>
    <property type="match status" value="8"/>
</dbReference>
<dbReference type="EMBL" id="PDCK01000042">
    <property type="protein sequence ID" value="PRQ39961.1"/>
    <property type="molecule type" value="Genomic_DNA"/>
</dbReference>
<dbReference type="PANTHER" id="PTHR24123:SF95">
    <property type="entry name" value="ANKYRIN-2-LIKE"/>
    <property type="match status" value="1"/>
</dbReference>
<feature type="repeat" description="ANK" evidence="3">
    <location>
        <begin position="477"/>
        <end position="509"/>
    </location>
</feature>
<evidence type="ECO:0000256" key="3">
    <source>
        <dbReference type="PROSITE-ProRule" id="PRU00023"/>
    </source>
</evidence>
<proteinExistence type="predicted"/>
<name>A0A2P6R0J3_ROSCH</name>
<feature type="repeat" description="ANK" evidence="3">
    <location>
        <begin position="581"/>
        <end position="613"/>
    </location>
</feature>
<feature type="repeat" description="ANK" evidence="3">
    <location>
        <begin position="682"/>
        <end position="714"/>
    </location>
</feature>
<dbReference type="SMART" id="SM00248">
    <property type="entry name" value="ANK"/>
    <property type="match status" value="13"/>
</dbReference>
<evidence type="ECO:0000256" key="4">
    <source>
        <dbReference type="SAM" id="Coils"/>
    </source>
</evidence>
<dbReference type="SUPFAM" id="SSF48403">
    <property type="entry name" value="Ankyrin repeat"/>
    <property type="match status" value="2"/>
</dbReference>
<organism evidence="5 6">
    <name type="scientific">Rosa chinensis</name>
    <name type="common">China rose</name>
    <dbReference type="NCBI Taxonomy" id="74649"/>
    <lineage>
        <taxon>Eukaryota</taxon>
        <taxon>Viridiplantae</taxon>
        <taxon>Streptophyta</taxon>
        <taxon>Embryophyta</taxon>
        <taxon>Tracheophyta</taxon>
        <taxon>Spermatophyta</taxon>
        <taxon>Magnoliopsida</taxon>
        <taxon>eudicotyledons</taxon>
        <taxon>Gunneridae</taxon>
        <taxon>Pentapetalae</taxon>
        <taxon>rosids</taxon>
        <taxon>fabids</taxon>
        <taxon>Rosales</taxon>
        <taxon>Rosaceae</taxon>
        <taxon>Rosoideae</taxon>
        <taxon>Rosoideae incertae sedis</taxon>
        <taxon>Rosa</taxon>
    </lineage>
</organism>
<evidence type="ECO:0000313" key="5">
    <source>
        <dbReference type="EMBL" id="PRQ39961.1"/>
    </source>
</evidence>
<feature type="repeat" description="ANK" evidence="3">
    <location>
        <begin position="649"/>
        <end position="681"/>
    </location>
</feature>
<dbReference type="Pfam" id="PF13606">
    <property type="entry name" value="Ank_3"/>
    <property type="match status" value="1"/>
</dbReference>
<evidence type="ECO:0000256" key="1">
    <source>
        <dbReference type="ARBA" id="ARBA00022737"/>
    </source>
</evidence>
<dbReference type="OrthoDB" id="194358at2759"/>